<evidence type="ECO:0000256" key="1">
    <source>
        <dbReference type="ARBA" id="ARBA00012528"/>
    </source>
</evidence>
<dbReference type="InterPro" id="IPR043128">
    <property type="entry name" value="Rev_trsase/Diguanyl_cyclase"/>
</dbReference>
<feature type="transmembrane region" description="Helical" evidence="3">
    <location>
        <begin position="64"/>
        <end position="83"/>
    </location>
</feature>
<dbReference type="SUPFAM" id="SSF55073">
    <property type="entry name" value="Nucleotide cyclase"/>
    <property type="match status" value="1"/>
</dbReference>
<feature type="transmembrane region" description="Helical" evidence="3">
    <location>
        <begin position="40"/>
        <end position="57"/>
    </location>
</feature>
<dbReference type="Proteomes" id="UP000063234">
    <property type="component" value="Chromosome"/>
</dbReference>
<dbReference type="InterPro" id="IPR050469">
    <property type="entry name" value="Diguanylate_Cyclase"/>
</dbReference>
<dbReference type="EC" id="2.7.7.65" evidence="1"/>
<comment type="catalytic activity">
    <reaction evidence="2">
        <text>2 GTP = 3',3'-c-di-GMP + 2 diphosphate</text>
        <dbReference type="Rhea" id="RHEA:24898"/>
        <dbReference type="ChEBI" id="CHEBI:33019"/>
        <dbReference type="ChEBI" id="CHEBI:37565"/>
        <dbReference type="ChEBI" id="CHEBI:58805"/>
        <dbReference type="EC" id="2.7.7.65"/>
    </reaction>
</comment>
<feature type="transmembrane region" description="Helical" evidence="3">
    <location>
        <begin position="140"/>
        <end position="158"/>
    </location>
</feature>
<proteinExistence type="predicted"/>
<dbReference type="STRING" id="1298851.TST_0679"/>
<dbReference type="EMBL" id="AP013035">
    <property type="protein sequence ID" value="BAT71485.1"/>
    <property type="molecule type" value="Genomic_DNA"/>
</dbReference>
<dbReference type="GO" id="GO:0043709">
    <property type="term" value="P:cell adhesion involved in single-species biofilm formation"/>
    <property type="evidence" value="ECO:0007669"/>
    <property type="project" value="TreeGrafter"/>
</dbReference>
<dbReference type="Pfam" id="PF00990">
    <property type="entry name" value="GGDEF"/>
    <property type="match status" value="1"/>
</dbReference>
<dbReference type="PANTHER" id="PTHR45138:SF9">
    <property type="entry name" value="DIGUANYLATE CYCLASE DGCM-RELATED"/>
    <property type="match status" value="1"/>
</dbReference>
<feature type="domain" description="GGDEF" evidence="4">
    <location>
        <begin position="200"/>
        <end position="324"/>
    </location>
</feature>
<feature type="transmembrane region" description="Helical" evidence="3">
    <location>
        <begin position="12"/>
        <end position="34"/>
    </location>
</feature>
<dbReference type="GO" id="GO:1902201">
    <property type="term" value="P:negative regulation of bacterial-type flagellum-dependent cell motility"/>
    <property type="evidence" value="ECO:0007669"/>
    <property type="project" value="TreeGrafter"/>
</dbReference>
<dbReference type="Gene3D" id="3.30.70.270">
    <property type="match status" value="1"/>
</dbReference>
<keyword evidence="3" id="KW-0472">Membrane</keyword>
<dbReference type="NCBIfam" id="TIGR00254">
    <property type="entry name" value="GGDEF"/>
    <property type="match status" value="1"/>
</dbReference>
<name>A0A0S3QT27_THET7</name>
<reference evidence="6" key="1">
    <citation type="journal article" date="2018" name="Science">
        <title>A primordial and reversible TCA cycle in a facultatively chemolithoautotrophic thermophile.</title>
        <authorList>
            <person name="Nunoura T."/>
            <person name="Chikaraishi Y."/>
            <person name="Izaki R."/>
            <person name="Suwa T."/>
            <person name="Sato T."/>
            <person name="Harada T."/>
            <person name="Mori K."/>
            <person name="Kato Y."/>
            <person name="Miyazaki M."/>
            <person name="Shimamura S."/>
            <person name="Yanagawa K."/>
            <person name="Shuto A."/>
            <person name="Ohkouchi N."/>
            <person name="Fujita N."/>
            <person name="Takaki Y."/>
            <person name="Atomi H."/>
            <person name="Takai K."/>
        </authorList>
    </citation>
    <scope>NUCLEOTIDE SEQUENCE [LARGE SCALE GENOMIC DNA]</scope>
    <source>
        <strain evidence="6">DSM 17441 / JCM 13301 / NBRC 103674 / ABI70S6</strain>
    </source>
</reference>
<evidence type="ECO:0000259" key="4">
    <source>
        <dbReference type="PROSITE" id="PS50887"/>
    </source>
</evidence>
<evidence type="ECO:0000313" key="6">
    <source>
        <dbReference type="Proteomes" id="UP000063234"/>
    </source>
</evidence>
<feature type="transmembrane region" description="Helical" evidence="3">
    <location>
        <begin position="110"/>
        <end position="128"/>
    </location>
</feature>
<accession>A0A0S3QT27</accession>
<keyword evidence="3" id="KW-0812">Transmembrane</keyword>
<keyword evidence="3" id="KW-1133">Transmembrane helix</keyword>
<protein>
    <recommendedName>
        <fullName evidence="1">diguanylate cyclase</fullName>
        <ecNumber evidence="1">2.7.7.65</ecNumber>
    </recommendedName>
</protein>
<evidence type="ECO:0000256" key="2">
    <source>
        <dbReference type="ARBA" id="ARBA00034247"/>
    </source>
</evidence>
<dbReference type="KEGG" id="ttk:TST_0679"/>
<sequence length="329" mass="37956">MNNLLDKETKDFVKKLIIIGLACLPIFTIIDFLLGKTLLVYAKIFIFFGFLYSLRLIEKDFNKALKLDLLLLTILMTVYIYFYARYPEVTVWIIVYGLTFALLTNRILTILACLYVNTVYIYSVFPYLHGEDSLISLYRMLQVITATIVVVLVADYYTKMTKRQTYKILKDAQKDPLTGVYTRRILTDVFPKLKQEAFDKPLSIIMIDLDDFKKVNDEKGHLFGDKVLAKIGRIILANTRKQDIPLRYGGDEFLLLLPDTDRSGALTVAEKIKETIKSQTPVTCSIGIITCYKNLCTEEIIKEIDKLCYRAKQRGKDSIEIKELKPEFV</sequence>
<organism evidence="5 6">
    <name type="scientific">Thermosulfidibacter takaii (strain DSM 17441 / JCM 13301 / NBRC 103674 / ABI70S6)</name>
    <dbReference type="NCBI Taxonomy" id="1298851"/>
    <lineage>
        <taxon>Bacteria</taxon>
        <taxon>Pseudomonadati</taxon>
        <taxon>Thermosulfidibacterota</taxon>
        <taxon>Thermosulfidibacteria</taxon>
        <taxon>Thermosulfidibacterales</taxon>
        <taxon>Thermosulfidibacteraceae</taxon>
    </lineage>
</organism>
<dbReference type="GO" id="GO:0005886">
    <property type="term" value="C:plasma membrane"/>
    <property type="evidence" value="ECO:0007669"/>
    <property type="project" value="TreeGrafter"/>
</dbReference>
<keyword evidence="6" id="KW-1185">Reference proteome</keyword>
<dbReference type="InterPro" id="IPR029787">
    <property type="entry name" value="Nucleotide_cyclase"/>
</dbReference>
<evidence type="ECO:0000313" key="5">
    <source>
        <dbReference type="EMBL" id="BAT71485.1"/>
    </source>
</evidence>
<dbReference type="CDD" id="cd01949">
    <property type="entry name" value="GGDEF"/>
    <property type="match status" value="1"/>
</dbReference>
<dbReference type="PANTHER" id="PTHR45138">
    <property type="entry name" value="REGULATORY COMPONENTS OF SENSORY TRANSDUCTION SYSTEM"/>
    <property type="match status" value="1"/>
</dbReference>
<gene>
    <name evidence="5" type="ORF">TST_0679</name>
</gene>
<dbReference type="RefSeq" id="WP_068549478.1">
    <property type="nucleotide sequence ID" value="NZ_AP013035.1"/>
</dbReference>
<dbReference type="PROSITE" id="PS50887">
    <property type="entry name" value="GGDEF"/>
    <property type="match status" value="1"/>
</dbReference>
<dbReference type="GO" id="GO:0052621">
    <property type="term" value="F:diguanylate cyclase activity"/>
    <property type="evidence" value="ECO:0007669"/>
    <property type="project" value="UniProtKB-EC"/>
</dbReference>
<dbReference type="SMART" id="SM00267">
    <property type="entry name" value="GGDEF"/>
    <property type="match status" value="1"/>
</dbReference>
<evidence type="ECO:0000256" key="3">
    <source>
        <dbReference type="SAM" id="Phobius"/>
    </source>
</evidence>
<dbReference type="FunFam" id="3.30.70.270:FF:000001">
    <property type="entry name" value="Diguanylate cyclase domain protein"/>
    <property type="match status" value="1"/>
</dbReference>
<dbReference type="InterPro" id="IPR000160">
    <property type="entry name" value="GGDEF_dom"/>
</dbReference>
<dbReference type="AlphaFoldDB" id="A0A0S3QT27"/>
<dbReference type="OrthoDB" id="9759607at2"/>